<dbReference type="PANTHER" id="PTHR47932">
    <property type="entry name" value="ATPASE EXPRESSION PROTEIN 3"/>
    <property type="match status" value="1"/>
</dbReference>
<accession>A0A7J0EH57</accession>
<reference evidence="3 4" key="1">
    <citation type="submission" date="2019-07" db="EMBL/GenBank/DDBJ databases">
        <title>De Novo Assembly of kiwifruit Actinidia rufa.</title>
        <authorList>
            <person name="Sugita-Konishi S."/>
            <person name="Sato K."/>
            <person name="Mori E."/>
            <person name="Abe Y."/>
            <person name="Kisaki G."/>
            <person name="Hamano K."/>
            <person name="Suezawa K."/>
            <person name="Otani M."/>
            <person name="Fukuda T."/>
            <person name="Manabe T."/>
            <person name="Gomi K."/>
            <person name="Tabuchi M."/>
            <person name="Akimitsu K."/>
            <person name="Kataoka I."/>
        </authorList>
    </citation>
    <scope>NUCLEOTIDE SEQUENCE [LARGE SCALE GENOMIC DNA]</scope>
    <source>
        <strain evidence="4">cv. Fuchu</strain>
    </source>
</reference>
<feature type="repeat" description="PPR" evidence="2">
    <location>
        <begin position="201"/>
        <end position="235"/>
    </location>
</feature>
<feature type="repeat" description="PPR" evidence="2">
    <location>
        <begin position="166"/>
        <end position="200"/>
    </location>
</feature>
<comment type="caution">
    <text evidence="3">The sequence shown here is derived from an EMBL/GenBank/DDBJ whole genome shotgun (WGS) entry which is preliminary data.</text>
</comment>
<keyword evidence="1" id="KW-0677">Repeat</keyword>
<dbReference type="InterPro" id="IPR002885">
    <property type="entry name" value="PPR_rpt"/>
</dbReference>
<dbReference type="Pfam" id="PF13041">
    <property type="entry name" value="PPR_2"/>
    <property type="match status" value="1"/>
</dbReference>
<protein>
    <recommendedName>
        <fullName evidence="5">Pentatricopeptide repeat (PPR) superfamily protein</fullName>
    </recommendedName>
</protein>
<dbReference type="NCBIfam" id="TIGR00756">
    <property type="entry name" value="PPR"/>
    <property type="match status" value="4"/>
</dbReference>
<keyword evidence="4" id="KW-1185">Reference proteome</keyword>
<feature type="repeat" description="PPR" evidence="2">
    <location>
        <begin position="96"/>
        <end position="130"/>
    </location>
</feature>
<dbReference type="EMBL" id="BJWL01000003">
    <property type="protein sequence ID" value="GFY84977.1"/>
    <property type="molecule type" value="Genomic_DNA"/>
</dbReference>
<evidence type="ECO:0000256" key="1">
    <source>
        <dbReference type="ARBA" id="ARBA00022737"/>
    </source>
</evidence>
<dbReference type="PROSITE" id="PS51375">
    <property type="entry name" value="PPR"/>
    <property type="match status" value="4"/>
</dbReference>
<sequence>MFKLKWVEKEKDHGDQVSWHLLKSPGADQREVRSWEFSRLKTLDWAQISLSKPKIRSTGRRNSVLGHPNRFEYYVREQCKSGRVKLDDAIRGFEPDSVTVGTLVKGMCMVGEVMNAVKLFDKMSEKGVEGEVFTYGILINGLCKSRETGLALELHRKMLKRNGKANVLTYSMIIESLCKGGLINEALEMFSDMKRVKIAPDVVVYSSLINGFCKLGRMMEAMNVFNEMADQGISANVKKYPCCFLNFASCVPKEEGGHSFKAAQGEEFLDNSYSGGHFRDMAIVKLRTDVRYQLLYIIGNGLKTSLWFDYWLPLRRIVEAKQ</sequence>
<dbReference type="Pfam" id="PF12854">
    <property type="entry name" value="PPR_1"/>
    <property type="match status" value="2"/>
</dbReference>
<feature type="repeat" description="PPR" evidence="2">
    <location>
        <begin position="131"/>
        <end position="165"/>
    </location>
</feature>
<name>A0A7J0EH57_9ERIC</name>
<dbReference type="GO" id="GO:0003729">
    <property type="term" value="F:mRNA binding"/>
    <property type="evidence" value="ECO:0007669"/>
    <property type="project" value="TreeGrafter"/>
</dbReference>
<dbReference type="Gene3D" id="1.25.40.10">
    <property type="entry name" value="Tetratricopeptide repeat domain"/>
    <property type="match status" value="2"/>
</dbReference>
<dbReference type="PANTHER" id="PTHR47932:SF2">
    <property type="entry name" value="OS10G0484300 PROTEIN"/>
    <property type="match status" value="1"/>
</dbReference>
<organism evidence="3 4">
    <name type="scientific">Actinidia rufa</name>
    <dbReference type="NCBI Taxonomy" id="165716"/>
    <lineage>
        <taxon>Eukaryota</taxon>
        <taxon>Viridiplantae</taxon>
        <taxon>Streptophyta</taxon>
        <taxon>Embryophyta</taxon>
        <taxon>Tracheophyta</taxon>
        <taxon>Spermatophyta</taxon>
        <taxon>Magnoliopsida</taxon>
        <taxon>eudicotyledons</taxon>
        <taxon>Gunneridae</taxon>
        <taxon>Pentapetalae</taxon>
        <taxon>asterids</taxon>
        <taxon>Ericales</taxon>
        <taxon>Actinidiaceae</taxon>
        <taxon>Actinidia</taxon>
    </lineage>
</organism>
<evidence type="ECO:0000313" key="4">
    <source>
        <dbReference type="Proteomes" id="UP000585474"/>
    </source>
</evidence>
<proteinExistence type="predicted"/>
<evidence type="ECO:0008006" key="5">
    <source>
        <dbReference type="Google" id="ProtNLM"/>
    </source>
</evidence>
<evidence type="ECO:0000256" key="2">
    <source>
        <dbReference type="PROSITE-ProRule" id="PRU00708"/>
    </source>
</evidence>
<dbReference type="AlphaFoldDB" id="A0A7J0EH57"/>
<dbReference type="OrthoDB" id="1934535at2759"/>
<dbReference type="Proteomes" id="UP000585474">
    <property type="component" value="Unassembled WGS sequence"/>
</dbReference>
<gene>
    <name evidence="3" type="ORF">Acr_03g0017510</name>
</gene>
<evidence type="ECO:0000313" key="3">
    <source>
        <dbReference type="EMBL" id="GFY84977.1"/>
    </source>
</evidence>
<dbReference type="InterPro" id="IPR011990">
    <property type="entry name" value="TPR-like_helical_dom_sf"/>
</dbReference>